<evidence type="ECO:0000313" key="8">
    <source>
        <dbReference type="Proteomes" id="UP001183643"/>
    </source>
</evidence>
<evidence type="ECO:0000256" key="1">
    <source>
        <dbReference type="ARBA" id="ARBA00005820"/>
    </source>
</evidence>
<dbReference type="EMBL" id="JAVDYB010000001">
    <property type="protein sequence ID" value="MDR7277052.1"/>
    <property type="molecule type" value="Genomic_DNA"/>
</dbReference>
<dbReference type="InterPro" id="IPR051677">
    <property type="entry name" value="AfsR-DnrI-RedD_regulator"/>
</dbReference>
<feature type="DNA-binding region" description="OmpR/PhoB-type" evidence="5">
    <location>
        <begin position="1"/>
        <end position="100"/>
    </location>
</feature>
<evidence type="ECO:0000256" key="2">
    <source>
        <dbReference type="ARBA" id="ARBA00023015"/>
    </source>
</evidence>
<dbReference type="GO" id="GO:0006355">
    <property type="term" value="P:regulation of DNA-templated transcription"/>
    <property type="evidence" value="ECO:0007669"/>
    <property type="project" value="InterPro"/>
</dbReference>
<reference evidence="7" key="1">
    <citation type="submission" date="2023-07" db="EMBL/GenBank/DDBJ databases">
        <title>Sequencing the genomes of 1000 actinobacteria strains.</title>
        <authorList>
            <person name="Klenk H.-P."/>
        </authorList>
    </citation>
    <scope>NUCLEOTIDE SEQUENCE</scope>
    <source>
        <strain evidence="7">DSM 44707</strain>
    </source>
</reference>
<evidence type="ECO:0000256" key="4">
    <source>
        <dbReference type="ARBA" id="ARBA00023163"/>
    </source>
</evidence>
<dbReference type="PROSITE" id="PS51755">
    <property type="entry name" value="OMPR_PHOB"/>
    <property type="match status" value="1"/>
</dbReference>
<dbReference type="InterPro" id="IPR016032">
    <property type="entry name" value="Sig_transdc_resp-reg_C-effctor"/>
</dbReference>
<accession>A0AAE3YQZ9</accession>
<dbReference type="AlphaFoldDB" id="A0AAE3YQZ9"/>
<keyword evidence="8" id="KW-1185">Reference proteome</keyword>
<name>A0AAE3YQZ9_9ACTN</name>
<dbReference type="CDD" id="cd15831">
    <property type="entry name" value="BTAD"/>
    <property type="match status" value="1"/>
</dbReference>
<keyword evidence="4" id="KW-0804">Transcription</keyword>
<evidence type="ECO:0000313" key="7">
    <source>
        <dbReference type="EMBL" id="MDR7277052.1"/>
    </source>
</evidence>
<dbReference type="SUPFAM" id="SSF48452">
    <property type="entry name" value="TPR-like"/>
    <property type="match status" value="1"/>
</dbReference>
<feature type="domain" description="OmpR/PhoB-type" evidence="6">
    <location>
        <begin position="1"/>
        <end position="100"/>
    </location>
</feature>
<dbReference type="Pfam" id="PF00486">
    <property type="entry name" value="Trans_reg_C"/>
    <property type="match status" value="1"/>
</dbReference>
<dbReference type="Gene3D" id="1.10.10.10">
    <property type="entry name" value="Winged helix-like DNA-binding domain superfamily/Winged helix DNA-binding domain"/>
    <property type="match status" value="1"/>
</dbReference>
<dbReference type="Gene3D" id="1.25.40.10">
    <property type="entry name" value="Tetratricopeptide repeat domain"/>
    <property type="match status" value="1"/>
</dbReference>
<evidence type="ECO:0000256" key="3">
    <source>
        <dbReference type="ARBA" id="ARBA00023125"/>
    </source>
</evidence>
<dbReference type="InterPro" id="IPR001867">
    <property type="entry name" value="OmpR/PhoB-type_DNA-bd"/>
</dbReference>
<dbReference type="Proteomes" id="UP001183643">
    <property type="component" value="Unassembled WGS sequence"/>
</dbReference>
<organism evidence="7 8">
    <name type="scientific">Catenuloplanes atrovinosus</name>
    <dbReference type="NCBI Taxonomy" id="137266"/>
    <lineage>
        <taxon>Bacteria</taxon>
        <taxon>Bacillati</taxon>
        <taxon>Actinomycetota</taxon>
        <taxon>Actinomycetes</taxon>
        <taxon>Micromonosporales</taxon>
        <taxon>Micromonosporaceae</taxon>
        <taxon>Catenuloplanes</taxon>
    </lineage>
</organism>
<dbReference type="RefSeq" id="WP_310369255.1">
    <property type="nucleotide sequence ID" value="NZ_JAVDYB010000001.1"/>
</dbReference>
<dbReference type="SUPFAM" id="SSF46894">
    <property type="entry name" value="C-terminal effector domain of the bipartite response regulators"/>
    <property type="match status" value="1"/>
</dbReference>
<dbReference type="SMART" id="SM00862">
    <property type="entry name" value="Trans_reg_C"/>
    <property type="match status" value="1"/>
</dbReference>
<keyword evidence="3 5" id="KW-0238">DNA-binding</keyword>
<gene>
    <name evidence="7" type="ORF">J2S41_003830</name>
</gene>
<dbReference type="InterPro" id="IPR005158">
    <property type="entry name" value="BTAD"/>
</dbReference>
<dbReference type="Pfam" id="PF03704">
    <property type="entry name" value="BTAD"/>
    <property type="match status" value="1"/>
</dbReference>
<evidence type="ECO:0000259" key="6">
    <source>
        <dbReference type="PROSITE" id="PS51755"/>
    </source>
</evidence>
<sequence>MTVRLRFSALGPMRMWRDTEEIPVGSPQQQALLAALVLVQQRPLTAGELIRVLWHDDPPRTALGTVRTYLTRLRRLLDGTGAEIASLAGSYVLRGDRVSADVWRLDAAVIRAQRLLRGGDPEAALAALEDVLTGDTAEPLAGVPGRWAATQRMRLSDRRDTAIELRSTARLQIGDPTAEDLADLARLVDAHPLREGPRAVLMVALYRSGRQAEALATYRQGYELLRDELAVEPGPALQATHRRILLADPRLTVTGRPRWTSYPYGAGDLARSTGGGTHGR</sequence>
<dbReference type="PANTHER" id="PTHR35807">
    <property type="entry name" value="TRANSCRIPTIONAL REGULATOR REDD-RELATED"/>
    <property type="match status" value="1"/>
</dbReference>
<dbReference type="GO" id="GO:0000160">
    <property type="term" value="P:phosphorelay signal transduction system"/>
    <property type="evidence" value="ECO:0007669"/>
    <property type="project" value="InterPro"/>
</dbReference>
<keyword evidence="2" id="KW-0805">Transcription regulation</keyword>
<dbReference type="InterPro" id="IPR036388">
    <property type="entry name" value="WH-like_DNA-bd_sf"/>
</dbReference>
<dbReference type="GO" id="GO:0003677">
    <property type="term" value="F:DNA binding"/>
    <property type="evidence" value="ECO:0007669"/>
    <property type="project" value="UniProtKB-UniRule"/>
</dbReference>
<comment type="similarity">
    <text evidence="1">Belongs to the AfsR/DnrI/RedD regulatory family.</text>
</comment>
<comment type="caution">
    <text evidence="7">The sequence shown here is derived from an EMBL/GenBank/DDBJ whole genome shotgun (WGS) entry which is preliminary data.</text>
</comment>
<dbReference type="PANTHER" id="PTHR35807:SF1">
    <property type="entry name" value="TRANSCRIPTIONAL REGULATOR REDD"/>
    <property type="match status" value="1"/>
</dbReference>
<evidence type="ECO:0000256" key="5">
    <source>
        <dbReference type="PROSITE-ProRule" id="PRU01091"/>
    </source>
</evidence>
<protein>
    <submittedName>
        <fullName evidence="7">DNA-binding SARP family transcriptional activator</fullName>
    </submittedName>
</protein>
<dbReference type="InterPro" id="IPR011990">
    <property type="entry name" value="TPR-like_helical_dom_sf"/>
</dbReference>
<dbReference type="SMART" id="SM01043">
    <property type="entry name" value="BTAD"/>
    <property type="match status" value="1"/>
</dbReference>
<proteinExistence type="inferred from homology"/>